<evidence type="ECO:0000313" key="3">
    <source>
        <dbReference type="Proteomes" id="UP001287282"/>
    </source>
</evidence>
<accession>A0ABU3X4H3</accession>
<comment type="caution">
    <text evidence="2">The sequence shown here is derived from an EMBL/GenBank/DDBJ whole genome shotgun (WGS) entry which is preliminary data.</text>
</comment>
<dbReference type="EMBL" id="JAWJBA010000001">
    <property type="protein sequence ID" value="MDV2682790.1"/>
    <property type="molecule type" value="Genomic_DNA"/>
</dbReference>
<feature type="domain" description="VOC" evidence="1">
    <location>
        <begin position="4"/>
        <end position="130"/>
    </location>
</feature>
<proteinExistence type="predicted"/>
<dbReference type="PROSITE" id="PS51819">
    <property type="entry name" value="VOC"/>
    <property type="match status" value="1"/>
</dbReference>
<dbReference type="InterPro" id="IPR037523">
    <property type="entry name" value="VOC_core"/>
</dbReference>
<dbReference type="Proteomes" id="UP001287282">
    <property type="component" value="Unassembled WGS sequence"/>
</dbReference>
<sequence>MIKGLYEAHLPVRDLNRSIEYYKGIGLEFSHRHEDKLAFLWIEKNKSWLGLWETDKVELEYHPSIRHIAFQVTLEGLKQSVSWLNEKGYHPREAFGFEPVEPFVMAHNGFAHAKIHFNDPDGNSLELICPLENPKKITKRMYLSEWEMVNGER</sequence>
<protein>
    <submittedName>
        <fullName evidence="2">VOC family protein</fullName>
    </submittedName>
</protein>
<dbReference type="RefSeq" id="WP_317120129.1">
    <property type="nucleotide sequence ID" value="NZ_JAWJBA010000001.1"/>
</dbReference>
<dbReference type="CDD" id="cd06587">
    <property type="entry name" value="VOC"/>
    <property type="match status" value="1"/>
</dbReference>
<dbReference type="SUPFAM" id="SSF54593">
    <property type="entry name" value="Glyoxalase/Bleomycin resistance protein/Dihydroxybiphenyl dioxygenase"/>
    <property type="match status" value="1"/>
</dbReference>
<reference evidence="2 3" key="1">
    <citation type="submission" date="2023-10" db="EMBL/GenBank/DDBJ databases">
        <title>Screening of Alkalihalobacillus lindianensis BZ-TG-R113 and Its Alleviation of Salt Stress on Rapeseed Growth.</title>
        <authorList>
            <person name="Zhao B."/>
            <person name="Guo T."/>
        </authorList>
    </citation>
    <scope>NUCLEOTIDE SEQUENCE [LARGE SCALE GENOMIC DNA]</scope>
    <source>
        <strain evidence="2 3">BZ-TG-R113</strain>
    </source>
</reference>
<dbReference type="Pfam" id="PF00903">
    <property type="entry name" value="Glyoxalase"/>
    <property type="match status" value="1"/>
</dbReference>
<dbReference type="InterPro" id="IPR029068">
    <property type="entry name" value="Glyas_Bleomycin-R_OHBP_Dase"/>
</dbReference>
<evidence type="ECO:0000259" key="1">
    <source>
        <dbReference type="PROSITE" id="PS51819"/>
    </source>
</evidence>
<organism evidence="2 3">
    <name type="scientific">Alkalihalophilus lindianensis</name>
    <dbReference type="NCBI Taxonomy" id="1630542"/>
    <lineage>
        <taxon>Bacteria</taxon>
        <taxon>Bacillati</taxon>
        <taxon>Bacillota</taxon>
        <taxon>Bacilli</taxon>
        <taxon>Bacillales</taxon>
        <taxon>Bacillaceae</taxon>
        <taxon>Alkalihalophilus</taxon>
    </lineage>
</organism>
<dbReference type="Gene3D" id="3.10.180.10">
    <property type="entry name" value="2,3-Dihydroxybiphenyl 1,2-Dioxygenase, domain 1"/>
    <property type="match status" value="1"/>
</dbReference>
<dbReference type="InterPro" id="IPR004360">
    <property type="entry name" value="Glyas_Fos-R_dOase_dom"/>
</dbReference>
<keyword evidence="3" id="KW-1185">Reference proteome</keyword>
<evidence type="ECO:0000313" key="2">
    <source>
        <dbReference type="EMBL" id="MDV2682790.1"/>
    </source>
</evidence>
<gene>
    <name evidence="2" type="ORF">RYX56_00225</name>
</gene>
<name>A0ABU3X4H3_9BACI</name>